<dbReference type="Proteomes" id="UP000520814">
    <property type="component" value="Unassembled WGS sequence"/>
</dbReference>
<name>A0A7W9W995_ARMRO</name>
<dbReference type="RefSeq" id="WP_184202947.1">
    <property type="nucleotide sequence ID" value="NZ_JACHGW010000005.1"/>
</dbReference>
<proteinExistence type="predicted"/>
<accession>A0A7W9W995</accession>
<dbReference type="InterPro" id="IPR045584">
    <property type="entry name" value="Pilin-like"/>
</dbReference>
<organism evidence="3 4">
    <name type="scientific">Armatimonas rosea</name>
    <dbReference type="NCBI Taxonomy" id="685828"/>
    <lineage>
        <taxon>Bacteria</taxon>
        <taxon>Bacillati</taxon>
        <taxon>Armatimonadota</taxon>
        <taxon>Armatimonadia</taxon>
        <taxon>Armatimonadales</taxon>
        <taxon>Armatimonadaceae</taxon>
        <taxon>Armatimonas</taxon>
    </lineage>
</organism>
<evidence type="ECO:0000256" key="2">
    <source>
        <dbReference type="SAM" id="Phobius"/>
    </source>
</evidence>
<evidence type="ECO:0000256" key="1">
    <source>
        <dbReference type="SAM" id="MobiDB-lite"/>
    </source>
</evidence>
<dbReference type="SUPFAM" id="SSF54523">
    <property type="entry name" value="Pili subunits"/>
    <property type="match status" value="1"/>
</dbReference>
<protein>
    <submittedName>
        <fullName evidence="3">Type II secretory pathway pseudopilin PulG</fullName>
    </submittedName>
</protein>
<dbReference type="Gene3D" id="3.30.700.10">
    <property type="entry name" value="Glycoprotein, Type 4 Pilin"/>
    <property type="match status" value="1"/>
</dbReference>
<evidence type="ECO:0000313" key="3">
    <source>
        <dbReference type="EMBL" id="MBB6053041.1"/>
    </source>
</evidence>
<feature type="transmembrane region" description="Helical" evidence="2">
    <location>
        <begin position="31"/>
        <end position="52"/>
    </location>
</feature>
<keyword evidence="2" id="KW-0472">Membrane</keyword>
<evidence type="ECO:0000313" key="4">
    <source>
        <dbReference type="Proteomes" id="UP000520814"/>
    </source>
</evidence>
<gene>
    <name evidence="3" type="ORF">HNQ39_004873</name>
</gene>
<feature type="region of interest" description="Disordered" evidence="1">
    <location>
        <begin position="172"/>
        <end position="201"/>
    </location>
</feature>
<feature type="compositionally biased region" description="Basic and acidic residues" evidence="1">
    <location>
        <begin position="186"/>
        <end position="201"/>
    </location>
</feature>
<comment type="caution">
    <text evidence="3">The sequence shown here is derived from an EMBL/GenBank/DDBJ whole genome shotgun (WGS) entry which is preliminary data.</text>
</comment>
<sequence>MQTVSPLTPARRGDKKEIPLVLPRLRGLGGAFTLIEATVVITILALLAALVLPNVVAMKRSRDVQSLKARVLRLPAEALNEARKSKLAVTLRAEGSDTLIMERAGAEGEDSTEVKRLPLSQDLQLDAATSEGKSVDLGTWEWTVYPDGSAKAGHLELLEGNRILDLRLPGEGELPRWNTATTTQTDDERWSAGELEQRGQS</sequence>
<keyword evidence="2" id="KW-0812">Transmembrane</keyword>
<keyword evidence="2" id="KW-1133">Transmembrane helix</keyword>
<dbReference type="AlphaFoldDB" id="A0A7W9W995"/>
<keyword evidence="4" id="KW-1185">Reference proteome</keyword>
<dbReference type="EMBL" id="JACHGW010000005">
    <property type="protein sequence ID" value="MBB6053041.1"/>
    <property type="molecule type" value="Genomic_DNA"/>
</dbReference>
<reference evidence="3 4" key="1">
    <citation type="submission" date="2020-08" db="EMBL/GenBank/DDBJ databases">
        <title>Genomic Encyclopedia of Type Strains, Phase IV (KMG-IV): sequencing the most valuable type-strain genomes for metagenomic binning, comparative biology and taxonomic classification.</title>
        <authorList>
            <person name="Goeker M."/>
        </authorList>
    </citation>
    <scope>NUCLEOTIDE SEQUENCE [LARGE SCALE GENOMIC DNA]</scope>
    <source>
        <strain evidence="3 4">DSM 23562</strain>
    </source>
</reference>